<keyword evidence="2" id="KW-1185">Reference proteome</keyword>
<gene>
    <name evidence="1" type="ORF">Mic7113_4722</name>
</gene>
<dbReference type="EMBL" id="CP003630">
    <property type="protein sequence ID" value="AFZ20395.1"/>
    <property type="molecule type" value="Genomic_DNA"/>
</dbReference>
<accession>K9WJ12</accession>
<dbReference type="AlphaFoldDB" id="K9WJ12"/>
<dbReference type="STRING" id="1173027.Mic7113_4722"/>
<sequence>MNIDDGLKISKNLWLDKKRIMKLVEFIQAVRNNSSNQIVCNIDNLKFFCLNKDEDC</sequence>
<protein>
    <submittedName>
        <fullName evidence="1">Uncharacterized protein</fullName>
    </submittedName>
</protein>
<proteinExistence type="predicted"/>
<dbReference type="KEGG" id="mic:Mic7113_4722"/>
<dbReference type="HOGENOM" id="CLU_3009286_0_0_3"/>
<organism evidence="1 2">
    <name type="scientific">Allocoleopsis franciscana PCC 7113</name>
    <dbReference type="NCBI Taxonomy" id="1173027"/>
    <lineage>
        <taxon>Bacteria</taxon>
        <taxon>Bacillati</taxon>
        <taxon>Cyanobacteriota</taxon>
        <taxon>Cyanophyceae</taxon>
        <taxon>Coleofasciculales</taxon>
        <taxon>Coleofasciculaceae</taxon>
        <taxon>Allocoleopsis</taxon>
        <taxon>Allocoleopsis franciscana</taxon>
    </lineage>
</organism>
<reference evidence="1 2" key="1">
    <citation type="submission" date="2012-06" db="EMBL/GenBank/DDBJ databases">
        <title>Finished chromosome of genome of Microcoleus sp. PCC 7113.</title>
        <authorList>
            <consortium name="US DOE Joint Genome Institute"/>
            <person name="Gugger M."/>
            <person name="Coursin T."/>
            <person name="Rippka R."/>
            <person name="Tandeau De Marsac N."/>
            <person name="Huntemann M."/>
            <person name="Wei C.-L."/>
            <person name="Han J."/>
            <person name="Detter J.C."/>
            <person name="Han C."/>
            <person name="Tapia R."/>
            <person name="Chen A."/>
            <person name="Kyrpides N."/>
            <person name="Mavromatis K."/>
            <person name="Markowitz V."/>
            <person name="Szeto E."/>
            <person name="Ivanova N."/>
            <person name="Pagani I."/>
            <person name="Pati A."/>
            <person name="Goodwin L."/>
            <person name="Nordberg H.P."/>
            <person name="Cantor M.N."/>
            <person name="Hua S.X."/>
            <person name="Woyke T."/>
            <person name="Kerfeld C.A."/>
        </authorList>
    </citation>
    <scope>NUCLEOTIDE SEQUENCE [LARGE SCALE GENOMIC DNA]</scope>
    <source>
        <strain evidence="1 2">PCC 7113</strain>
    </source>
</reference>
<evidence type="ECO:0000313" key="2">
    <source>
        <dbReference type="Proteomes" id="UP000010471"/>
    </source>
</evidence>
<dbReference type="Proteomes" id="UP000010471">
    <property type="component" value="Chromosome"/>
</dbReference>
<name>K9WJ12_9CYAN</name>
<evidence type="ECO:0000313" key="1">
    <source>
        <dbReference type="EMBL" id="AFZ20395.1"/>
    </source>
</evidence>